<keyword evidence="3" id="KW-1185">Reference proteome</keyword>
<reference evidence="2" key="1">
    <citation type="submission" date="2023-06" db="EMBL/GenBank/DDBJ databases">
        <authorList>
            <consortium name="Lawrence Berkeley National Laboratory"/>
            <person name="Ahrendt S."/>
            <person name="Sahu N."/>
            <person name="Indic B."/>
            <person name="Wong-Bajracharya J."/>
            <person name="Merenyi Z."/>
            <person name="Ke H.-M."/>
            <person name="Monk M."/>
            <person name="Kocsube S."/>
            <person name="Drula E."/>
            <person name="Lipzen A."/>
            <person name="Balint B."/>
            <person name="Henrissat B."/>
            <person name="Andreopoulos B."/>
            <person name="Martin F.M."/>
            <person name="Harder C.B."/>
            <person name="Rigling D."/>
            <person name="Ford K.L."/>
            <person name="Foster G.D."/>
            <person name="Pangilinan J."/>
            <person name="Papanicolaou A."/>
            <person name="Barry K."/>
            <person name="LaButti K."/>
            <person name="Viragh M."/>
            <person name="Koriabine M."/>
            <person name="Yan M."/>
            <person name="Riley R."/>
            <person name="Champramary S."/>
            <person name="Plett K.L."/>
            <person name="Tsai I.J."/>
            <person name="Slot J."/>
            <person name="Sipos G."/>
            <person name="Plett J."/>
            <person name="Nagy L.G."/>
            <person name="Grigoriev I.V."/>
        </authorList>
    </citation>
    <scope>NUCLEOTIDE SEQUENCE</scope>
    <source>
        <strain evidence="2">ICMP 16352</strain>
    </source>
</reference>
<dbReference type="EMBL" id="JAUEPR010000022">
    <property type="protein sequence ID" value="KAK0475866.1"/>
    <property type="molecule type" value="Genomic_DNA"/>
</dbReference>
<organism evidence="2 3">
    <name type="scientific">Armillaria novae-zelandiae</name>
    <dbReference type="NCBI Taxonomy" id="153914"/>
    <lineage>
        <taxon>Eukaryota</taxon>
        <taxon>Fungi</taxon>
        <taxon>Dikarya</taxon>
        <taxon>Basidiomycota</taxon>
        <taxon>Agaricomycotina</taxon>
        <taxon>Agaricomycetes</taxon>
        <taxon>Agaricomycetidae</taxon>
        <taxon>Agaricales</taxon>
        <taxon>Marasmiineae</taxon>
        <taxon>Physalacriaceae</taxon>
        <taxon>Armillaria</taxon>
    </lineage>
</organism>
<dbReference type="AlphaFoldDB" id="A0AA39P202"/>
<evidence type="ECO:0000313" key="3">
    <source>
        <dbReference type="Proteomes" id="UP001175227"/>
    </source>
</evidence>
<proteinExistence type="predicted"/>
<gene>
    <name evidence="2" type="ORF">IW261DRAFT_462382</name>
</gene>
<sequence>MLKPPHLLYVNLVLLPVVYWLKFTSESFSQHFTMHILAVFPDTGSRSSVFGSPMYHFSEPSPHTTRFWYYSL</sequence>
<comment type="caution">
    <text evidence="2">The sequence shown here is derived from an EMBL/GenBank/DDBJ whole genome shotgun (WGS) entry which is preliminary data.</text>
</comment>
<keyword evidence="1" id="KW-1133">Transmembrane helix</keyword>
<feature type="transmembrane region" description="Helical" evidence="1">
    <location>
        <begin position="6"/>
        <end position="24"/>
    </location>
</feature>
<evidence type="ECO:0000256" key="1">
    <source>
        <dbReference type="SAM" id="Phobius"/>
    </source>
</evidence>
<evidence type="ECO:0000313" key="2">
    <source>
        <dbReference type="EMBL" id="KAK0475866.1"/>
    </source>
</evidence>
<protein>
    <submittedName>
        <fullName evidence="2">Uncharacterized protein</fullName>
    </submittedName>
</protein>
<keyword evidence="1" id="KW-0812">Transmembrane</keyword>
<dbReference type="Proteomes" id="UP001175227">
    <property type="component" value="Unassembled WGS sequence"/>
</dbReference>
<name>A0AA39P202_9AGAR</name>
<accession>A0AA39P202</accession>
<keyword evidence="1" id="KW-0472">Membrane</keyword>